<evidence type="ECO:0000256" key="3">
    <source>
        <dbReference type="ARBA" id="ARBA00022679"/>
    </source>
</evidence>
<dbReference type="InterPro" id="IPR003594">
    <property type="entry name" value="HATPase_dom"/>
</dbReference>
<dbReference type="InterPro" id="IPR050482">
    <property type="entry name" value="Sensor_HK_TwoCompSys"/>
</dbReference>
<dbReference type="GO" id="GO:0046983">
    <property type="term" value="F:protein dimerization activity"/>
    <property type="evidence" value="ECO:0007669"/>
    <property type="project" value="InterPro"/>
</dbReference>
<dbReference type="EC" id="2.7.13.3" evidence="2"/>
<evidence type="ECO:0000256" key="1">
    <source>
        <dbReference type="ARBA" id="ARBA00000085"/>
    </source>
</evidence>
<gene>
    <name evidence="7" type="ORF">PBV87_05215</name>
</gene>
<dbReference type="InterPro" id="IPR008595">
    <property type="entry name" value="DegS"/>
</dbReference>
<organism evidence="7 8">
    <name type="scientific">Holtiella tumoricola</name>
    <dbReference type="NCBI Taxonomy" id="3018743"/>
    <lineage>
        <taxon>Bacteria</taxon>
        <taxon>Bacillati</taxon>
        <taxon>Bacillota</taxon>
        <taxon>Clostridia</taxon>
        <taxon>Lachnospirales</taxon>
        <taxon>Cellulosilyticaceae</taxon>
        <taxon>Holtiella</taxon>
    </lineage>
</organism>
<comment type="catalytic activity">
    <reaction evidence="1">
        <text>ATP + protein L-histidine = ADP + protein N-phospho-L-histidine.</text>
        <dbReference type="EC" id="2.7.13.3"/>
    </reaction>
</comment>
<dbReference type="GO" id="GO:0000155">
    <property type="term" value="F:phosphorelay sensor kinase activity"/>
    <property type="evidence" value="ECO:0007669"/>
    <property type="project" value="InterPro"/>
</dbReference>
<comment type="caution">
    <text evidence="7">The sequence shown here is derived from an EMBL/GenBank/DDBJ whole genome shotgun (WGS) entry which is preliminary data.</text>
</comment>
<dbReference type="Gene3D" id="3.30.565.10">
    <property type="entry name" value="Histidine kinase-like ATPase, C-terminal domain"/>
    <property type="match status" value="1"/>
</dbReference>
<sequence length="386" mass="44412">MINNDYILEILQKTIDTLMENKNSILSISETLKTEYEQKKQELTTLQKELPSLFQYTKKLRLADRQLRNQLSVLSSDFSIEGHKKLHAIFLQASEIHAQLLKAEESESTLVRRRDSLELDIKRNLSTIENAENVARQLMASLSYLQTSLITINEENKTDNQYSIDGSFKQYISFITCIENEKLRIARDLHDGPAQQIASAKMHIDICESVITKDLHQGLKFLSNLKRDLSQTLIEVRQILFDLNPAPLEKMDFKDALENMIYSILDIETMNISFFYNIDSNMISLNMQKTLYRIMQELINNIKKHSKATQIILRIYTANDFIYINLMDNGIGFAVPDNLDTFHIANKSYGLSNISTRIAELDGKLIINSDSTNGTSFKIQVPNHTF</sequence>
<accession>A0AA42DL25</accession>
<dbReference type="Proteomes" id="UP001169242">
    <property type="component" value="Unassembled WGS sequence"/>
</dbReference>
<dbReference type="Pfam" id="PF02518">
    <property type="entry name" value="HATPase_c"/>
    <property type="match status" value="1"/>
</dbReference>
<dbReference type="Gene3D" id="1.20.5.1930">
    <property type="match status" value="1"/>
</dbReference>
<dbReference type="InterPro" id="IPR036890">
    <property type="entry name" value="HATPase_C_sf"/>
</dbReference>
<keyword evidence="4 7" id="KW-0418">Kinase</keyword>
<evidence type="ECO:0000313" key="7">
    <source>
        <dbReference type="EMBL" id="MDA3730899.1"/>
    </source>
</evidence>
<dbReference type="SUPFAM" id="SSF55874">
    <property type="entry name" value="ATPase domain of HSP90 chaperone/DNA topoisomerase II/histidine kinase"/>
    <property type="match status" value="1"/>
</dbReference>
<keyword evidence="8" id="KW-1185">Reference proteome</keyword>
<name>A0AA42DL25_9FIRM</name>
<dbReference type="CDD" id="cd16917">
    <property type="entry name" value="HATPase_UhpB-NarQ-NarX-like"/>
    <property type="match status" value="1"/>
</dbReference>
<dbReference type="EMBL" id="JAQIFT010000016">
    <property type="protein sequence ID" value="MDA3730899.1"/>
    <property type="molecule type" value="Genomic_DNA"/>
</dbReference>
<evidence type="ECO:0000313" key="8">
    <source>
        <dbReference type="Proteomes" id="UP001169242"/>
    </source>
</evidence>
<proteinExistence type="predicted"/>
<dbReference type="AlphaFoldDB" id="A0AA42DL25"/>
<keyword evidence="3" id="KW-0808">Transferase</keyword>
<evidence type="ECO:0000256" key="4">
    <source>
        <dbReference type="ARBA" id="ARBA00022777"/>
    </source>
</evidence>
<protein>
    <recommendedName>
        <fullName evidence="2">histidine kinase</fullName>
        <ecNumber evidence="2">2.7.13.3</ecNumber>
    </recommendedName>
</protein>
<reference evidence="7" key="1">
    <citation type="journal article" date="2023" name="Int. J. Syst. Evol. Microbiol.">
        <title>&lt;i&gt;Holtiella tumoricola&lt;/i&gt; gen. nov. sp. nov., isolated from a human clinical sample.</title>
        <authorList>
            <person name="Allen-Vercoe E."/>
            <person name="Daigneault M.C."/>
            <person name="Vancuren S.J."/>
            <person name="Cochrane K."/>
            <person name="O'Neal L.L."/>
            <person name="Sankaranarayanan K."/>
            <person name="Lawson P.A."/>
        </authorList>
    </citation>
    <scope>NUCLEOTIDE SEQUENCE</scope>
    <source>
        <strain evidence="7">CC70A</strain>
    </source>
</reference>
<dbReference type="SMART" id="SM00387">
    <property type="entry name" value="HATPase_c"/>
    <property type="match status" value="1"/>
</dbReference>
<evidence type="ECO:0000256" key="5">
    <source>
        <dbReference type="ARBA" id="ARBA00023012"/>
    </source>
</evidence>
<dbReference type="Pfam" id="PF05384">
    <property type="entry name" value="DegS"/>
    <property type="match status" value="1"/>
</dbReference>
<dbReference type="PANTHER" id="PTHR24421">
    <property type="entry name" value="NITRATE/NITRITE SENSOR PROTEIN NARX-RELATED"/>
    <property type="match status" value="1"/>
</dbReference>
<dbReference type="Pfam" id="PF07730">
    <property type="entry name" value="HisKA_3"/>
    <property type="match status" value="1"/>
</dbReference>
<evidence type="ECO:0000256" key="2">
    <source>
        <dbReference type="ARBA" id="ARBA00012438"/>
    </source>
</evidence>
<dbReference type="RefSeq" id="WP_271011391.1">
    <property type="nucleotide sequence ID" value="NZ_JAQIFT010000016.1"/>
</dbReference>
<feature type="domain" description="Histidine kinase/HSP90-like ATPase" evidence="6">
    <location>
        <begin position="286"/>
        <end position="385"/>
    </location>
</feature>
<dbReference type="GO" id="GO:0016020">
    <property type="term" value="C:membrane"/>
    <property type="evidence" value="ECO:0007669"/>
    <property type="project" value="InterPro"/>
</dbReference>
<dbReference type="InterPro" id="IPR011712">
    <property type="entry name" value="Sig_transdc_His_kin_sub3_dim/P"/>
</dbReference>
<evidence type="ECO:0000259" key="6">
    <source>
        <dbReference type="SMART" id="SM00387"/>
    </source>
</evidence>
<keyword evidence="5" id="KW-0902">Two-component regulatory system</keyword>